<dbReference type="Pfam" id="PF13837">
    <property type="entry name" value="Myb_DNA-bind_4"/>
    <property type="match status" value="1"/>
</dbReference>
<dbReference type="InterPro" id="IPR044822">
    <property type="entry name" value="Myb_DNA-bind_4"/>
</dbReference>
<keyword evidence="4" id="KW-1185">Reference proteome</keyword>
<protein>
    <recommendedName>
        <fullName evidence="2">Myb/SANT-like DNA-binding domain-containing protein</fullName>
    </recommendedName>
</protein>
<reference evidence="3 4" key="2">
    <citation type="submission" date="2019-01" db="EMBL/GenBank/DDBJ databases">
        <title>The decoding of complex shrimp genome reveals the adaptation for benthos swimmer, frequently molting mechanism and breeding impact on genome.</title>
        <authorList>
            <person name="Sun Y."/>
            <person name="Gao Y."/>
            <person name="Yu Y."/>
        </authorList>
    </citation>
    <scope>NUCLEOTIDE SEQUENCE [LARGE SCALE GENOMIC DNA]</scope>
    <source>
        <tissue evidence="3">Muscle</tissue>
    </source>
</reference>
<evidence type="ECO:0000259" key="2">
    <source>
        <dbReference type="Pfam" id="PF13837"/>
    </source>
</evidence>
<feature type="domain" description="Myb/SANT-like DNA-binding" evidence="2">
    <location>
        <begin position="74"/>
        <end position="163"/>
    </location>
</feature>
<dbReference type="EMBL" id="QCYY01002261">
    <property type="protein sequence ID" value="ROT71702.1"/>
    <property type="molecule type" value="Genomic_DNA"/>
</dbReference>
<organism evidence="3 4">
    <name type="scientific">Penaeus vannamei</name>
    <name type="common">Whiteleg shrimp</name>
    <name type="synonym">Litopenaeus vannamei</name>
    <dbReference type="NCBI Taxonomy" id="6689"/>
    <lineage>
        <taxon>Eukaryota</taxon>
        <taxon>Metazoa</taxon>
        <taxon>Ecdysozoa</taxon>
        <taxon>Arthropoda</taxon>
        <taxon>Crustacea</taxon>
        <taxon>Multicrustacea</taxon>
        <taxon>Malacostraca</taxon>
        <taxon>Eumalacostraca</taxon>
        <taxon>Eucarida</taxon>
        <taxon>Decapoda</taxon>
        <taxon>Dendrobranchiata</taxon>
        <taxon>Penaeoidea</taxon>
        <taxon>Penaeidae</taxon>
        <taxon>Penaeus</taxon>
    </lineage>
</organism>
<comment type="caution">
    <text evidence="3">The sequence shown here is derived from an EMBL/GenBank/DDBJ whole genome shotgun (WGS) entry which is preliminary data.</text>
</comment>
<evidence type="ECO:0000256" key="1">
    <source>
        <dbReference type="SAM" id="MobiDB-lite"/>
    </source>
</evidence>
<evidence type="ECO:0000313" key="3">
    <source>
        <dbReference type="EMBL" id="ROT71702.1"/>
    </source>
</evidence>
<sequence length="918" mass="106602">MPDHVAPASLPFDQPDISGGEEPPNEPGPSTRPIKRRKKYHTMADEYRLNRIMRDKDFKLERSNFYSFKDTLGDWDERATQFLIQLMQKYPKCHFILSSKTEKRMIHWEAAHKEMEMAGYTFTILQLRMRWREVLQKYRWTVDYNDSHEIKKRCEYFDEMNHLFGEWDSDATSSLLNQMHRVKLENINKKIMRIGFSGWEKITENINCDGYRFSVDMVEARWRNLVTLYKTMVDHNALPNVEAYTIACKEDLEKLVNYIPKRRHNYEKVKGRSVKIERFPSNGSRILLQAYKESVKRFMDPNIDNNLLWDEITEKLKEEGLDVSAYKAKEILNGMIKGFEKCQYHNSLPGAIRRDVPYYRQLAEIFGVCGRWPHTQTTRTMKMRNLRKFRLRLQASQQLWSSEESRTLLQVYPHVLEGHVSQTLSYQSSDLWLQVAKAYAATGYPKKDVPEIAIHIGLLRQGYAQGNLFPFMEEMRKVKEMEEAVCYSPDVSKFTGDVEITYWSHAAVNHLLALYIEHQVGSSAPASKEIVFEKIKVNMVKLGYGYTKEEIQEQFRIILTQYNTRKSKLCVSPSTPKHPHNPDTTSYWNLLQEVIQLRRSLSLSWTKGAKALSSQARNVLYNVARQEVDRIVSKKPISMTQGKIITQILQDIQIHIKAKKLLDPVPKTRQVRLHLLDALRKYEEQKETNEDIAFIHHFLKVNNMTKLFQGNLTDSDILELKSRSKKSLRKRKGKYTNRTLDAKFPKNERTARNSLNSEDSSEESDISSLPYFDEAPSSPCILRARYANARESGRDKRRRVRRRRTDSDPSILINPLARYNYLPVLLDVACAVSQEASPIPSPSGQPQLHSPRIPYALPIPSTPSPPSPLHIHPIPDPLSTFPPPHNLSPSPIPLHLLFLHPPTSFSRPITHRRSSGAI</sequence>
<feature type="region of interest" description="Disordered" evidence="1">
    <location>
        <begin position="787"/>
        <end position="806"/>
    </location>
</feature>
<feature type="region of interest" description="Disordered" evidence="1">
    <location>
        <begin position="728"/>
        <end position="772"/>
    </location>
</feature>
<feature type="compositionally biased region" description="Basic and acidic residues" evidence="1">
    <location>
        <begin position="740"/>
        <end position="751"/>
    </location>
</feature>
<name>A0A423T5A1_PENVA</name>
<reference evidence="3 4" key="1">
    <citation type="submission" date="2018-04" db="EMBL/GenBank/DDBJ databases">
        <authorList>
            <person name="Zhang X."/>
            <person name="Yuan J."/>
            <person name="Li F."/>
            <person name="Xiang J."/>
        </authorList>
    </citation>
    <scope>NUCLEOTIDE SEQUENCE [LARGE SCALE GENOMIC DNA]</scope>
    <source>
        <tissue evidence="3">Muscle</tissue>
    </source>
</reference>
<accession>A0A423T5A1</accession>
<evidence type="ECO:0000313" key="4">
    <source>
        <dbReference type="Proteomes" id="UP000283509"/>
    </source>
</evidence>
<dbReference type="Proteomes" id="UP000283509">
    <property type="component" value="Unassembled WGS sequence"/>
</dbReference>
<dbReference type="OrthoDB" id="6346437at2759"/>
<feature type="compositionally biased region" description="Basic residues" evidence="1">
    <location>
        <begin position="795"/>
        <end position="804"/>
    </location>
</feature>
<dbReference type="AlphaFoldDB" id="A0A423T5A1"/>
<feature type="region of interest" description="Disordered" evidence="1">
    <location>
        <begin position="1"/>
        <end position="37"/>
    </location>
</feature>
<gene>
    <name evidence="3" type="ORF">C7M84_009970</name>
</gene>
<proteinExistence type="predicted"/>